<gene>
    <name evidence="1" type="ORF">BDV24DRAFT_126564</name>
</gene>
<sequence>MVIPRIGLSGLRAEGRIRLGQVIRPFETGLWREQCVLVWIGTFSSSLLATCRMIHNHDKPCTDIVSDVPNVDDLLLFAIHMSGLTVERIFWNPSSPPMCPGW</sequence>
<dbReference type="EMBL" id="ML737123">
    <property type="protein sequence ID" value="KAE8344494.1"/>
    <property type="molecule type" value="Genomic_DNA"/>
</dbReference>
<dbReference type="AlphaFoldDB" id="A0A5N6YGA0"/>
<accession>A0A5N6YGA0</accession>
<protein>
    <submittedName>
        <fullName evidence="1">Uncharacterized protein</fullName>
    </submittedName>
</protein>
<reference evidence="1" key="1">
    <citation type="submission" date="2019-04" db="EMBL/GenBank/DDBJ databases">
        <title>Friends and foes A comparative genomics study of 23 Aspergillus species from section Flavi.</title>
        <authorList>
            <consortium name="DOE Joint Genome Institute"/>
            <person name="Kjaerbolling I."/>
            <person name="Vesth T."/>
            <person name="Frisvad J.C."/>
            <person name="Nybo J.L."/>
            <person name="Theobald S."/>
            <person name="Kildgaard S."/>
            <person name="Isbrandt T."/>
            <person name="Kuo A."/>
            <person name="Sato A."/>
            <person name="Lyhne E.K."/>
            <person name="Kogle M.E."/>
            <person name="Wiebenga A."/>
            <person name="Kun R.S."/>
            <person name="Lubbers R.J."/>
            <person name="Makela M.R."/>
            <person name="Barry K."/>
            <person name="Chovatia M."/>
            <person name="Clum A."/>
            <person name="Daum C."/>
            <person name="Haridas S."/>
            <person name="He G."/>
            <person name="LaButti K."/>
            <person name="Lipzen A."/>
            <person name="Mondo S."/>
            <person name="Riley R."/>
            <person name="Salamov A."/>
            <person name="Simmons B.A."/>
            <person name="Magnuson J.K."/>
            <person name="Henrissat B."/>
            <person name="Mortensen U.H."/>
            <person name="Larsen T.O."/>
            <person name="Devries R.P."/>
            <person name="Grigoriev I.V."/>
            <person name="Machida M."/>
            <person name="Baker S.E."/>
            <person name="Andersen M.R."/>
        </authorList>
    </citation>
    <scope>NUCLEOTIDE SEQUENCE</scope>
    <source>
        <strain evidence="1">CBS 117612</strain>
    </source>
</reference>
<proteinExistence type="predicted"/>
<evidence type="ECO:0000313" key="1">
    <source>
        <dbReference type="EMBL" id="KAE8344494.1"/>
    </source>
</evidence>
<name>A0A5N6YGA0_9EURO</name>
<dbReference type="Proteomes" id="UP000325558">
    <property type="component" value="Unassembled WGS sequence"/>
</dbReference>
<organism evidence="1">
    <name type="scientific">Aspergillus arachidicola</name>
    <dbReference type="NCBI Taxonomy" id="656916"/>
    <lineage>
        <taxon>Eukaryota</taxon>
        <taxon>Fungi</taxon>
        <taxon>Dikarya</taxon>
        <taxon>Ascomycota</taxon>
        <taxon>Pezizomycotina</taxon>
        <taxon>Eurotiomycetes</taxon>
        <taxon>Eurotiomycetidae</taxon>
        <taxon>Eurotiales</taxon>
        <taxon>Aspergillaceae</taxon>
        <taxon>Aspergillus</taxon>
        <taxon>Aspergillus subgen. Circumdati</taxon>
    </lineage>
</organism>